<feature type="transmembrane region" description="Helical" evidence="1">
    <location>
        <begin position="6"/>
        <end position="36"/>
    </location>
</feature>
<keyword evidence="1" id="KW-0472">Membrane</keyword>
<name>A0A239HFI8_9FIRM</name>
<accession>A0A239HFI8</accession>
<evidence type="ECO:0000313" key="2">
    <source>
        <dbReference type="EMBL" id="SNS79603.1"/>
    </source>
</evidence>
<dbReference type="AlphaFoldDB" id="A0A239HFI8"/>
<sequence length="42" mass="4807">MYKKNLYMYIIIGGIVGVFFGGFWQGISAMTLIYIAELLDKK</sequence>
<dbReference type="RefSeq" id="WP_278277867.1">
    <property type="nucleotide sequence ID" value="NZ_FZOJ01000021.1"/>
</dbReference>
<evidence type="ECO:0000256" key="1">
    <source>
        <dbReference type="SAM" id="Phobius"/>
    </source>
</evidence>
<keyword evidence="1" id="KW-1133">Transmembrane helix</keyword>
<dbReference type="Proteomes" id="UP000198304">
    <property type="component" value="Unassembled WGS sequence"/>
</dbReference>
<keyword evidence="3" id="KW-1185">Reference proteome</keyword>
<reference evidence="2 3" key="1">
    <citation type="submission" date="2017-06" db="EMBL/GenBank/DDBJ databases">
        <authorList>
            <person name="Kim H.J."/>
            <person name="Triplett B.A."/>
        </authorList>
    </citation>
    <scope>NUCLEOTIDE SEQUENCE [LARGE SCALE GENOMIC DNA]</scope>
    <source>
        <strain evidence="2 3">SCA</strain>
    </source>
</reference>
<gene>
    <name evidence="2" type="ORF">SAMN05446037_102152</name>
</gene>
<proteinExistence type="predicted"/>
<evidence type="ECO:0000313" key="3">
    <source>
        <dbReference type="Proteomes" id="UP000198304"/>
    </source>
</evidence>
<protein>
    <submittedName>
        <fullName evidence="2">Uncharacterized protein</fullName>
    </submittedName>
</protein>
<dbReference type="EMBL" id="FZOJ01000021">
    <property type="protein sequence ID" value="SNS79603.1"/>
    <property type="molecule type" value="Genomic_DNA"/>
</dbReference>
<organism evidence="2 3">
    <name type="scientific">Anaerovirgula multivorans</name>
    <dbReference type="NCBI Taxonomy" id="312168"/>
    <lineage>
        <taxon>Bacteria</taxon>
        <taxon>Bacillati</taxon>
        <taxon>Bacillota</taxon>
        <taxon>Clostridia</taxon>
        <taxon>Peptostreptococcales</taxon>
        <taxon>Natronincolaceae</taxon>
        <taxon>Anaerovirgula</taxon>
    </lineage>
</organism>
<keyword evidence="1" id="KW-0812">Transmembrane</keyword>